<evidence type="ECO:0000313" key="3">
    <source>
        <dbReference type="Proteomes" id="UP000636888"/>
    </source>
</evidence>
<keyword evidence="3" id="KW-1185">Reference proteome</keyword>
<sequence>MKRTVSRTCFGILAFSMMSFMSPAAWAATYFVAPNGSNSAAGSASAPWQTLSYACGKAVSGDTINVNAGSYTDNSTCTLKTGVKILGAGSSLVTINTTANPYIKATSSLPVVNGANEIAGIGFVGTGTAILSGARSNQIFHDCAFNGFANAISVYGKMYIYSNACLTTAPTQTATYCDDSAPLSTEPAANEWATGIQIYNNTLINSKLYPNSIKSSSIHDNVIDNSTSLLSAVGNTSHWWNDVQFYNNTMKVATLAWHTVAIEVWMVEGDTKFYNNWTNGMYSILLNPNGPNLPYSWEIINNTFASDVPQGTGSTAVGQALESCYFVENVLIAGNYFTNTTSTKGYDTAIGIHGKGYTKNVTIRNNVFYNIYGDAVAINTTDKTGAPFVGSNINIYNNVFDTMNNGSSQGIYMQNGVGTLDSVNIRNNIFKGVAHGALIYPGGAGISNIVFTNNNVANGAYTYNYGSGGFTTVTNNYNFAAQFQGSGNRPDPYYRPGSATANIVGKGTKVGLPFSGTAPTLGAFDPSLELYAPSSISIGQ</sequence>
<gene>
    <name evidence="2" type="ORF">JFN93_11660</name>
</gene>
<dbReference type="SMART" id="SM00710">
    <property type="entry name" value="PbH1"/>
    <property type="match status" value="6"/>
</dbReference>
<keyword evidence="1" id="KW-0732">Signal</keyword>
<proteinExistence type="predicted"/>
<organism evidence="2 3">
    <name type="scientific">Geomesophilobacter sediminis</name>
    <dbReference type="NCBI Taxonomy" id="2798584"/>
    <lineage>
        <taxon>Bacteria</taxon>
        <taxon>Pseudomonadati</taxon>
        <taxon>Thermodesulfobacteriota</taxon>
        <taxon>Desulfuromonadia</taxon>
        <taxon>Geobacterales</taxon>
        <taxon>Geobacteraceae</taxon>
        <taxon>Geomesophilobacter</taxon>
    </lineage>
</organism>
<dbReference type="Gene3D" id="2.160.20.10">
    <property type="entry name" value="Single-stranded right-handed beta-helix, Pectin lyase-like"/>
    <property type="match status" value="1"/>
</dbReference>
<protein>
    <recommendedName>
        <fullName evidence="4">Right handed beta helix domain-containing protein</fullName>
    </recommendedName>
</protein>
<dbReference type="InterPro" id="IPR011050">
    <property type="entry name" value="Pectin_lyase_fold/virulence"/>
</dbReference>
<comment type="caution">
    <text evidence="2">The sequence shown here is derived from an EMBL/GenBank/DDBJ whole genome shotgun (WGS) entry which is preliminary data.</text>
</comment>
<accession>A0A8J7J3Q5</accession>
<dbReference type="InterPro" id="IPR006626">
    <property type="entry name" value="PbH1"/>
</dbReference>
<evidence type="ECO:0000313" key="2">
    <source>
        <dbReference type="EMBL" id="MBJ6725368.1"/>
    </source>
</evidence>
<evidence type="ECO:0008006" key="4">
    <source>
        <dbReference type="Google" id="ProtNLM"/>
    </source>
</evidence>
<evidence type="ECO:0000256" key="1">
    <source>
        <dbReference type="SAM" id="SignalP"/>
    </source>
</evidence>
<dbReference type="Proteomes" id="UP000636888">
    <property type="component" value="Unassembled WGS sequence"/>
</dbReference>
<dbReference type="RefSeq" id="WP_199384251.1">
    <property type="nucleotide sequence ID" value="NZ_JAEMHM010000008.1"/>
</dbReference>
<feature type="signal peptide" evidence="1">
    <location>
        <begin position="1"/>
        <end position="27"/>
    </location>
</feature>
<dbReference type="EMBL" id="JAEMHM010000008">
    <property type="protein sequence ID" value="MBJ6725368.1"/>
    <property type="molecule type" value="Genomic_DNA"/>
</dbReference>
<name>A0A8J7J3Q5_9BACT</name>
<reference evidence="2" key="1">
    <citation type="submission" date="2020-12" db="EMBL/GenBank/DDBJ databases">
        <title>Geomonas sp. Red875, isolated from river sediment.</title>
        <authorList>
            <person name="Xu Z."/>
            <person name="Zhang Z."/>
            <person name="Masuda Y."/>
            <person name="Itoh H."/>
            <person name="Senoo K."/>
        </authorList>
    </citation>
    <scope>NUCLEOTIDE SEQUENCE</scope>
    <source>
        <strain evidence="2">Red875</strain>
    </source>
</reference>
<dbReference type="InterPro" id="IPR012334">
    <property type="entry name" value="Pectin_lyas_fold"/>
</dbReference>
<feature type="chain" id="PRO_5035215453" description="Right handed beta helix domain-containing protein" evidence="1">
    <location>
        <begin position="28"/>
        <end position="540"/>
    </location>
</feature>
<dbReference type="AlphaFoldDB" id="A0A8J7J3Q5"/>
<dbReference type="SUPFAM" id="SSF51126">
    <property type="entry name" value="Pectin lyase-like"/>
    <property type="match status" value="2"/>
</dbReference>